<accession>A0A844G8G7</accession>
<dbReference type="AlphaFoldDB" id="A0A844G8G7"/>
<proteinExistence type="predicted"/>
<reference evidence="1 2" key="1">
    <citation type="submission" date="2019-11" db="EMBL/GenBank/DDBJ databases">
        <title>Draft genome sequence of Paludibacterium sp. dN18-1.</title>
        <authorList>
            <person name="Im W.-T."/>
        </authorList>
    </citation>
    <scope>NUCLEOTIDE SEQUENCE [LARGE SCALE GENOMIC DNA]</scope>
    <source>
        <strain evidence="2">dN 18-1</strain>
    </source>
</reference>
<comment type="caution">
    <text evidence="1">The sequence shown here is derived from an EMBL/GenBank/DDBJ whole genome shotgun (WGS) entry which is preliminary data.</text>
</comment>
<protein>
    <submittedName>
        <fullName evidence="1">Uncharacterized protein</fullName>
    </submittedName>
</protein>
<dbReference type="EMBL" id="WLYX01000001">
    <property type="protein sequence ID" value="MTD32613.1"/>
    <property type="molecule type" value="Genomic_DNA"/>
</dbReference>
<sequence>MPGLSVIVRRRLADVSDELWVLESGDIARDAAYVVSLRGITGGVDLRRRELRRLELLYGAGYRMNVERAVKEGFDAVASRAGSRERALAAIGKG</sequence>
<gene>
    <name evidence="1" type="ORF">GKE73_02795</name>
</gene>
<evidence type="ECO:0000313" key="2">
    <source>
        <dbReference type="Proteomes" id="UP000446658"/>
    </source>
</evidence>
<name>A0A844G8G7_9NEIS</name>
<keyword evidence="2" id="KW-1185">Reference proteome</keyword>
<evidence type="ECO:0000313" key="1">
    <source>
        <dbReference type="EMBL" id="MTD32613.1"/>
    </source>
</evidence>
<dbReference type="Proteomes" id="UP000446658">
    <property type="component" value="Unassembled WGS sequence"/>
</dbReference>
<organism evidence="1 2">
    <name type="scientific">Paludibacterium denitrificans</name>
    <dbReference type="NCBI Taxonomy" id="2675226"/>
    <lineage>
        <taxon>Bacteria</taxon>
        <taxon>Pseudomonadati</taxon>
        <taxon>Pseudomonadota</taxon>
        <taxon>Betaproteobacteria</taxon>
        <taxon>Neisseriales</taxon>
        <taxon>Chromobacteriaceae</taxon>
        <taxon>Paludibacterium</taxon>
    </lineage>
</organism>